<reference evidence="19 20" key="1">
    <citation type="submission" date="2015-01" db="EMBL/GenBank/DDBJ databases">
        <title>Evolution of Trichinella species and genotypes.</title>
        <authorList>
            <person name="Korhonen P.K."/>
            <person name="Edoardo P."/>
            <person name="Giuseppe L.R."/>
            <person name="Gasser R.B."/>
        </authorList>
    </citation>
    <scope>NUCLEOTIDE SEQUENCE [LARGE SCALE GENOMIC DNA]</scope>
    <source>
        <strain evidence="19">ISS470</strain>
    </source>
</reference>
<dbReference type="SMART" id="SM01340">
    <property type="entry name" value="DNA_mis_repair"/>
    <property type="match status" value="1"/>
</dbReference>
<evidence type="ECO:0000313" key="20">
    <source>
        <dbReference type="Proteomes" id="UP000054995"/>
    </source>
</evidence>
<dbReference type="Proteomes" id="UP000054995">
    <property type="component" value="Unassembled WGS sequence"/>
</dbReference>
<dbReference type="Gene3D" id="3.30.1370.100">
    <property type="entry name" value="MutL, C-terminal domain, regulatory subdomain"/>
    <property type="match status" value="1"/>
</dbReference>
<comment type="similarity">
    <text evidence="4">Belongs to the DNA mismatch repair MutL/HexB family.</text>
</comment>
<feature type="domain" description="MutL C-terminal dimerisation" evidence="17">
    <location>
        <begin position="682"/>
        <end position="825"/>
    </location>
</feature>
<dbReference type="InterPro" id="IPR042120">
    <property type="entry name" value="MutL_C_dimsub"/>
</dbReference>
<comment type="cofactor">
    <cofactor evidence="1">
        <name>pyridoxal 5'-phosphate</name>
        <dbReference type="ChEBI" id="CHEBI:597326"/>
    </cofactor>
</comment>
<dbReference type="NCBIfam" id="TIGR00585">
    <property type="entry name" value="mutl"/>
    <property type="match status" value="1"/>
</dbReference>
<dbReference type="InterPro" id="IPR004839">
    <property type="entry name" value="Aminotransferase_I/II_large"/>
</dbReference>
<dbReference type="SUPFAM" id="SSF118116">
    <property type="entry name" value="DNA mismatch repair protein MutL"/>
    <property type="match status" value="1"/>
</dbReference>
<evidence type="ECO:0000256" key="7">
    <source>
        <dbReference type="ARBA" id="ARBA00022679"/>
    </source>
</evidence>
<dbReference type="Pfam" id="PF13589">
    <property type="entry name" value="HATPase_c_3"/>
    <property type="match status" value="1"/>
</dbReference>
<evidence type="ECO:0000256" key="10">
    <source>
        <dbReference type="ARBA" id="ARBA00022919"/>
    </source>
</evidence>
<dbReference type="SUPFAM" id="SSF53383">
    <property type="entry name" value="PLP-dependent transferases"/>
    <property type="match status" value="1"/>
</dbReference>
<dbReference type="EMBL" id="JYDT01000070">
    <property type="protein sequence ID" value="KRY86492.1"/>
    <property type="molecule type" value="Genomic_DNA"/>
</dbReference>
<dbReference type="InterPro" id="IPR015421">
    <property type="entry name" value="PyrdxlP-dep_Trfase_major"/>
</dbReference>
<dbReference type="SUPFAM" id="SSF55874">
    <property type="entry name" value="ATPase domain of HSP90 chaperone/DNA topoisomerase II/histidine kinase"/>
    <property type="match status" value="1"/>
</dbReference>
<dbReference type="Pfam" id="PF01119">
    <property type="entry name" value="DNA_mis_repair"/>
    <property type="match status" value="1"/>
</dbReference>
<keyword evidence="9" id="KW-0663">Pyridoxal phosphate</keyword>
<dbReference type="Gene3D" id="3.40.640.10">
    <property type="entry name" value="Type I PLP-dependent aspartate aminotransferase-like (Major domain)"/>
    <property type="match status" value="1"/>
</dbReference>
<comment type="pathway">
    <text evidence="3">Sphingolipid metabolism.</text>
</comment>
<dbReference type="GO" id="GO:0032389">
    <property type="term" value="C:MutLalpha complex"/>
    <property type="evidence" value="ECO:0007669"/>
    <property type="project" value="TreeGrafter"/>
</dbReference>
<keyword evidence="11" id="KW-0443">Lipid metabolism</keyword>
<dbReference type="InterPro" id="IPR020568">
    <property type="entry name" value="Ribosomal_Su5_D2-typ_SF"/>
</dbReference>
<keyword evidence="7 19" id="KW-0808">Transferase</keyword>
<organism evidence="19 20">
    <name type="scientific">Trichinella pseudospiralis</name>
    <name type="common">Parasitic roundworm</name>
    <dbReference type="NCBI Taxonomy" id="6337"/>
    <lineage>
        <taxon>Eukaryota</taxon>
        <taxon>Metazoa</taxon>
        <taxon>Ecdysozoa</taxon>
        <taxon>Nematoda</taxon>
        <taxon>Enoplea</taxon>
        <taxon>Dorylaimia</taxon>
        <taxon>Trichinellida</taxon>
        <taxon>Trichinellidae</taxon>
        <taxon>Trichinella</taxon>
    </lineage>
</organism>
<protein>
    <recommendedName>
        <fullName evidence="13">Serine palmitoyltransferase 1</fullName>
        <ecNumber evidence="6">2.3.1.50</ecNumber>
    </recommendedName>
    <alternativeName>
        <fullName evidence="14">Long chain base biosynthesis protein 1</fullName>
    </alternativeName>
    <alternativeName>
        <fullName evidence="15">Serine-palmitoyl-CoA transferase 1</fullName>
    </alternativeName>
</protein>
<dbReference type="Gene3D" id="3.30.230.10">
    <property type="match status" value="1"/>
</dbReference>
<dbReference type="EC" id="2.3.1.50" evidence="6"/>
<dbReference type="PANTHER" id="PTHR10073:SF52">
    <property type="entry name" value="MISMATCH REPAIR ENDONUCLEASE PMS2"/>
    <property type="match status" value="1"/>
</dbReference>
<feature type="region of interest" description="Disordered" evidence="16">
    <location>
        <begin position="444"/>
        <end position="468"/>
    </location>
</feature>
<keyword evidence="8" id="KW-0227">DNA damage</keyword>
<dbReference type="Gene3D" id="3.30.565.10">
    <property type="entry name" value="Histidine kinase-like ATPase, C-terminal domain"/>
    <property type="match status" value="1"/>
</dbReference>
<evidence type="ECO:0000259" key="17">
    <source>
        <dbReference type="SMART" id="SM00853"/>
    </source>
</evidence>
<dbReference type="GO" id="GO:0030170">
    <property type="term" value="F:pyridoxal phosphate binding"/>
    <property type="evidence" value="ECO:0007669"/>
    <property type="project" value="InterPro"/>
</dbReference>
<evidence type="ECO:0000256" key="13">
    <source>
        <dbReference type="ARBA" id="ARBA00041066"/>
    </source>
</evidence>
<feature type="domain" description="DNA mismatch repair protein S5" evidence="18">
    <location>
        <begin position="210"/>
        <end position="346"/>
    </location>
</feature>
<dbReference type="InterPro" id="IPR042121">
    <property type="entry name" value="MutL_C_regsub"/>
</dbReference>
<sequence length="1371" mass="153780">LNETVAHQISFGQVISCMTNAIKELVENALDAGATAVEITLTNSGIERIHVADNGTGIPEKDFENICQSHCTSKLSVLEDLSRMKTFGFRGEALCALCLIGDVTITTRHADSELAYQLHFDRSGQLTKRVACSRQIGTTVEVAEIFHPFPVRRKSLIRSVQKEWPNLMHMLQSYALLPSALRLQLVNKQKGGKQSVAFSALSSENLRENICSVFDVGQLRLLMEFVQTVPNEETLEQYLVKNFDPAEIDKIKIVGFVSSVQQGRSSGDRQFTYVNNRPCEIRKITQLVNEVYRQFNPAQYPVFVLYINVPTEMLDVNCTPDKRLVYISRENLLLAILRHSLTEMYGQSSVILSCSSRWETLTTPQIEDATVPDVVGNVAPSANNLSTDCNSCSTAGGGDGGISSKVNLVRGVKRLSSRNCRQDQLVPIRTSDILEAFGFKSKEKKSRRHKVEGQQLHGAEDDGTFGDSSWRQDGIDAVQSMASTSGQKMRISCCEPLDDEAAVKNFSHGTANSTRTTMQSLPMVVHSTTDETTKLNKCTAEAKATTVPMGEMEVISEQQLSACAKSESAEMEVTNSVECVSSRGGVCIVRKYYDLQVHWDDLQIRLLGLVKNSGKFILRNLIGQKLKLKFHSDNNNCPTASFFNDNANANKFQINVEPAKDAQAEEEVKRFLTRDMFAKMHVIGQFNCGFILTRLDNDLFILDQHASDEKRTFETMQRSTVVQSQLLVHPICSNLTSFDRYVILENLETFKNLGYTFQFPPEGSDEPVKIVSLPVCHGQIFDRRDFDEMISKLSQFPGNLCMPTKIRSILASRACRKSVMIGTALSMEEMQQIVEGLSSIEHPWNCPHGRPTVRHLINLTTAEFLLIFFCFFCFNIFQSEKWEIDLSILSYRTFLSNYCETLSTQSAPFYHVCVEVALLICIVWLVTHKAYVISDSTELTITEKEELIIEWKPDLLVPLPEQCHLPEPHGPMIDSALGKYVTIAGKEYLNFATQNFLGLATDSKIQDSAIVALHKYGVGACGPRGFYGTIDIHLDLEERLSEFMRCEEAVLYSYGFATISSAIPAYCKRGDVIFCDAGVNFAIQKGLQASRSRVEFFEHNNTRDLERLLKIQRRKDISACAVHSLCGWNPRKARVTRRFIVVEGIYLYYGDICPLVDLLKLKWKYKVRLFIDESISFGVLGAGGRGVTEHFGVDLDDVDMISSTLENAVSSIGGFTCGRSFVVDHQRLSGAGYCFSASMPPLLAAAAIRSLDLMQDEPERFRQLRKNSHQLFTALKSRRTEGQSNFSLTRKAGAHQIRSPRSAHKQSKLIFFYYFINFQAEENGILLTKLAFLPAREFMDIVPSVKLAISCEHSEEEIQRLIDLVKSVDNA</sequence>
<dbReference type="FunFam" id="3.30.565.10:FF:000017">
    <property type="entry name" value="PMS1 homolog 1, mismatch repair system component"/>
    <property type="match status" value="1"/>
</dbReference>
<dbReference type="FunFam" id="3.30.1370.100:FF:000001">
    <property type="entry name" value="Mismatch repair endonuclease pms1, putative"/>
    <property type="match status" value="1"/>
</dbReference>
<dbReference type="Pfam" id="PF08676">
    <property type="entry name" value="MutL_C"/>
    <property type="match status" value="1"/>
</dbReference>
<dbReference type="Gene3D" id="3.90.1150.10">
    <property type="entry name" value="Aspartate Aminotransferase, domain 1"/>
    <property type="match status" value="1"/>
</dbReference>
<dbReference type="InterPro" id="IPR002099">
    <property type="entry name" value="MutL/Mlh/PMS"/>
</dbReference>
<dbReference type="OrthoDB" id="3168162at2759"/>
<dbReference type="InterPro" id="IPR014721">
    <property type="entry name" value="Ribsml_uS5_D2-typ_fold_subgr"/>
</dbReference>
<dbReference type="InterPro" id="IPR014790">
    <property type="entry name" value="MutL_C"/>
</dbReference>
<dbReference type="SUPFAM" id="SSF54211">
    <property type="entry name" value="Ribosomal protein S5 domain 2-like"/>
    <property type="match status" value="1"/>
</dbReference>
<dbReference type="GO" id="GO:0016887">
    <property type="term" value="F:ATP hydrolysis activity"/>
    <property type="evidence" value="ECO:0007669"/>
    <property type="project" value="InterPro"/>
</dbReference>
<evidence type="ECO:0000256" key="6">
    <source>
        <dbReference type="ARBA" id="ARBA00013220"/>
    </source>
</evidence>
<dbReference type="InterPro" id="IPR037198">
    <property type="entry name" value="MutL_C_sf"/>
</dbReference>
<dbReference type="Gene3D" id="3.30.1540.20">
    <property type="entry name" value="MutL, C-terminal domain, dimerisation subdomain"/>
    <property type="match status" value="1"/>
</dbReference>
<evidence type="ECO:0000256" key="5">
    <source>
        <dbReference type="ARBA" id="ARBA00008392"/>
    </source>
</evidence>
<dbReference type="PROSITE" id="PS00058">
    <property type="entry name" value="DNA_MISMATCH_REPAIR_1"/>
    <property type="match status" value="1"/>
</dbReference>
<gene>
    <name evidence="19" type="primary">Sptlc1</name>
    <name evidence="19" type="ORF">T4D_3149</name>
</gene>
<comment type="pathway">
    <text evidence="2">Lipid metabolism; sphingolipid metabolism.</text>
</comment>
<dbReference type="InterPro" id="IPR015424">
    <property type="entry name" value="PyrdxlP-dep_Trfase"/>
</dbReference>
<dbReference type="SMART" id="SM00853">
    <property type="entry name" value="MutL_C"/>
    <property type="match status" value="1"/>
</dbReference>
<keyword evidence="10" id="KW-0746">Sphingolipid metabolism</keyword>
<evidence type="ECO:0000256" key="9">
    <source>
        <dbReference type="ARBA" id="ARBA00022898"/>
    </source>
</evidence>
<dbReference type="InterPro" id="IPR014762">
    <property type="entry name" value="DNA_mismatch_repair_CS"/>
</dbReference>
<evidence type="ECO:0000256" key="11">
    <source>
        <dbReference type="ARBA" id="ARBA00023098"/>
    </source>
</evidence>
<dbReference type="GO" id="GO:0016020">
    <property type="term" value="C:membrane"/>
    <property type="evidence" value="ECO:0007669"/>
    <property type="project" value="GOC"/>
</dbReference>
<feature type="non-terminal residue" evidence="19">
    <location>
        <position position="1"/>
    </location>
</feature>
<dbReference type="InterPro" id="IPR036890">
    <property type="entry name" value="HATPase_C_sf"/>
</dbReference>
<name>A0A0V1FKL5_TRIPS</name>
<evidence type="ECO:0000256" key="8">
    <source>
        <dbReference type="ARBA" id="ARBA00022763"/>
    </source>
</evidence>
<dbReference type="GO" id="GO:0030983">
    <property type="term" value="F:mismatched DNA binding"/>
    <property type="evidence" value="ECO:0007669"/>
    <property type="project" value="InterPro"/>
</dbReference>
<dbReference type="GO" id="GO:0006298">
    <property type="term" value="P:mismatch repair"/>
    <property type="evidence" value="ECO:0007669"/>
    <property type="project" value="InterPro"/>
</dbReference>
<dbReference type="GO" id="GO:0005524">
    <property type="term" value="F:ATP binding"/>
    <property type="evidence" value="ECO:0007669"/>
    <property type="project" value="InterPro"/>
</dbReference>
<dbReference type="PANTHER" id="PTHR10073">
    <property type="entry name" value="DNA MISMATCH REPAIR PROTEIN MLH, PMS, MUTL"/>
    <property type="match status" value="1"/>
</dbReference>
<evidence type="ECO:0000256" key="2">
    <source>
        <dbReference type="ARBA" id="ARBA00004760"/>
    </source>
</evidence>
<evidence type="ECO:0000256" key="3">
    <source>
        <dbReference type="ARBA" id="ARBA00004991"/>
    </source>
</evidence>
<dbReference type="FunFam" id="3.40.640.10:FF:000049">
    <property type="entry name" value="serine palmitoyltransferase 1 isoform X1"/>
    <property type="match status" value="1"/>
</dbReference>
<dbReference type="InterPro" id="IPR013507">
    <property type="entry name" value="DNA_mismatch_S5_2-like"/>
</dbReference>
<dbReference type="CDD" id="cd16926">
    <property type="entry name" value="HATPase_MutL-MLH-PMS-like"/>
    <property type="match status" value="1"/>
</dbReference>
<evidence type="ECO:0000256" key="1">
    <source>
        <dbReference type="ARBA" id="ARBA00001933"/>
    </source>
</evidence>
<dbReference type="InterPro" id="IPR038973">
    <property type="entry name" value="MutL/Mlh/Pms-like"/>
</dbReference>
<evidence type="ECO:0000256" key="14">
    <source>
        <dbReference type="ARBA" id="ARBA00041765"/>
    </source>
</evidence>
<dbReference type="Pfam" id="PF00155">
    <property type="entry name" value="Aminotran_1_2"/>
    <property type="match status" value="1"/>
</dbReference>
<dbReference type="CDD" id="cd03484">
    <property type="entry name" value="MutL_Trans_hPMS_2_like"/>
    <property type="match status" value="1"/>
</dbReference>
<evidence type="ECO:0000256" key="15">
    <source>
        <dbReference type="ARBA" id="ARBA00042649"/>
    </source>
</evidence>
<dbReference type="InterPro" id="IPR015422">
    <property type="entry name" value="PyrdxlP-dep_Trfase_small"/>
</dbReference>
<dbReference type="GO" id="GO:0006665">
    <property type="term" value="P:sphingolipid metabolic process"/>
    <property type="evidence" value="ECO:0007669"/>
    <property type="project" value="UniProtKB-KW"/>
</dbReference>
<accession>A0A0V1FKL5</accession>
<comment type="caution">
    <text evidence="19">The sequence shown here is derived from an EMBL/GenBank/DDBJ whole genome shotgun (WGS) entry which is preliminary data.</text>
</comment>
<keyword evidence="20" id="KW-1185">Reference proteome</keyword>
<evidence type="ECO:0000256" key="4">
    <source>
        <dbReference type="ARBA" id="ARBA00006082"/>
    </source>
</evidence>
<comment type="similarity">
    <text evidence="5">Belongs to the class-II pyridoxal-phosphate-dependent aminotransferase family.</text>
</comment>
<feature type="non-terminal residue" evidence="19">
    <location>
        <position position="1371"/>
    </location>
</feature>
<evidence type="ECO:0000256" key="12">
    <source>
        <dbReference type="ARBA" id="ARBA00023315"/>
    </source>
</evidence>
<evidence type="ECO:0000256" key="16">
    <source>
        <dbReference type="SAM" id="MobiDB-lite"/>
    </source>
</evidence>
<keyword evidence="12" id="KW-0012">Acyltransferase</keyword>
<evidence type="ECO:0000313" key="19">
    <source>
        <dbReference type="EMBL" id="KRY86492.1"/>
    </source>
</evidence>
<evidence type="ECO:0000259" key="18">
    <source>
        <dbReference type="SMART" id="SM01340"/>
    </source>
</evidence>
<dbReference type="GO" id="GO:0140664">
    <property type="term" value="F:ATP-dependent DNA damage sensor activity"/>
    <property type="evidence" value="ECO:0007669"/>
    <property type="project" value="InterPro"/>
</dbReference>
<proteinExistence type="inferred from homology"/>
<dbReference type="GO" id="GO:0004758">
    <property type="term" value="F:serine C-palmitoyltransferase activity"/>
    <property type="evidence" value="ECO:0007669"/>
    <property type="project" value="UniProtKB-EC"/>
</dbReference>